<feature type="region of interest" description="Disordered" evidence="1">
    <location>
        <begin position="59"/>
        <end position="95"/>
    </location>
</feature>
<gene>
    <name evidence="2" type="primary">Dper\GL25594</name>
    <name evidence="2" type="ORF">Dper_GL25594</name>
</gene>
<dbReference type="EMBL" id="CH479184">
    <property type="protein sequence ID" value="EDW37321.1"/>
    <property type="molecule type" value="Genomic_DNA"/>
</dbReference>
<dbReference type="OMA" id="NTEEWRQ"/>
<dbReference type="PhylomeDB" id="B4GJ07"/>
<dbReference type="GO" id="GO:0030496">
    <property type="term" value="C:midbody"/>
    <property type="evidence" value="ECO:0007669"/>
    <property type="project" value="EnsemblMetazoa"/>
</dbReference>
<dbReference type="GO" id="GO:0035371">
    <property type="term" value="C:microtubule plus-end"/>
    <property type="evidence" value="ECO:0007669"/>
    <property type="project" value="EnsemblMetazoa"/>
</dbReference>
<proteinExistence type="predicted"/>
<name>B4GJ07_DROPE</name>
<dbReference type="KEGG" id="dpe:6593419"/>
<dbReference type="OrthoDB" id="69711at2759"/>
<accession>B4GJ07</accession>
<feature type="region of interest" description="Disordered" evidence="1">
    <location>
        <begin position="427"/>
        <end position="449"/>
    </location>
</feature>
<dbReference type="GO" id="GO:0008104">
    <property type="term" value="P:intracellular protein localization"/>
    <property type="evidence" value="ECO:0007669"/>
    <property type="project" value="EnsemblMetazoa"/>
</dbReference>
<evidence type="ECO:0000313" key="2">
    <source>
        <dbReference type="EMBL" id="EDW37321.1"/>
    </source>
</evidence>
<sequence>MSGLNKFQDSEAWRQKLRDHLLANRVPKKSAQMESKEQRYSLDIDEDLKKLLEARKLKKEQQQKQAEAATTINMGDDTIYESMATGDASEHGDDSFDAFERMCDKTASDPDSTLFQYLHSEDKKHVLAMAKENSGIRDLSGEDTAQKEIEFLRRMLEQIGSEDHLDNESPVKGVECTQLEDVEAPSRFWDSDQTLACSEDSNPEPKAKKNVSPVKMVGLLRPSTIIEAYEQESDVSSHVSFQSAQTQKTNVSSSYETATESSSIGGTLLNVDDLFYAAIKKAKPLNMSKEEERELLGDLHGSLIELASPSKNDDESDDVENTIIELSSSDEEEGISNDKAPIFDIKEEAFADEAEENKENSMHFNDTIEEIQYMMQKGLEYIAAAAPVPATVAKPKSPVLQKQNTFDMSPKRLLKTAATEFLQRPVPLRSNNKPQNVMQSPSKSKIPPRYDINMHVKKTPHTFLNTPSGIPQRRQRQLKQPYDDIISPIRTYTQMSGTTPLMSTFRQTSTDVFSTLAITELEQESRLLQPAASTSAGIRNELDIVSASQLLPKKAYISSELQHVIDERTPIPMPNVQKIQKYLNTAVEPKVFRHDGKMKLPSDAPVSHIPRPANESLADLSLASGDISMYTLRDAQQFSSK</sequence>
<dbReference type="Proteomes" id="UP000008744">
    <property type="component" value="Unassembled WGS sequence"/>
</dbReference>
<dbReference type="GO" id="GO:0000281">
    <property type="term" value="P:mitotic cytokinesis"/>
    <property type="evidence" value="ECO:0007669"/>
    <property type="project" value="EnsemblMetazoa"/>
</dbReference>
<feature type="compositionally biased region" description="Polar residues" evidence="1">
    <location>
        <begin position="429"/>
        <end position="443"/>
    </location>
</feature>
<keyword evidence="3" id="KW-1185">Reference proteome</keyword>
<evidence type="ECO:0000256" key="1">
    <source>
        <dbReference type="SAM" id="MobiDB-lite"/>
    </source>
</evidence>
<dbReference type="GO" id="GO:1990023">
    <property type="term" value="C:mitotic spindle midzone"/>
    <property type="evidence" value="ECO:0007669"/>
    <property type="project" value="EnsemblMetazoa"/>
</dbReference>
<organism evidence="3">
    <name type="scientific">Drosophila persimilis</name>
    <name type="common">Fruit fly</name>
    <dbReference type="NCBI Taxonomy" id="7234"/>
    <lineage>
        <taxon>Eukaryota</taxon>
        <taxon>Metazoa</taxon>
        <taxon>Ecdysozoa</taxon>
        <taxon>Arthropoda</taxon>
        <taxon>Hexapoda</taxon>
        <taxon>Insecta</taxon>
        <taxon>Pterygota</taxon>
        <taxon>Neoptera</taxon>
        <taxon>Endopterygota</taxon>
        <taxon>Diptera</taxon>
        <taxon>Brachycera</taxon>
        <taxon>Muscomorpha</taxon>
        <taxon>Ephydroidea</taxon>
        <taxon>Drosophilidae</taxon>
        <taxon>Drosophila</taxon>
        <taxon>Sophophora</taxon>
    </lineage>
</organism>
<dbReference type="eggNOG" id="ENOG502RVQC">
    <property type="taxonomic scope" value="Eukaryota"/>
</dbReference>
<protein>
    <submittedName>
        <fullName evidence="2">GL25594</fullName>
    </submittedName>
</protein>
<dbReference type="AlphaFoldDB" id="B4GJ07"/>
<dbReference type="HOGENOM" id="CLU_411158_0_0_1"/>
<reference evidence="2 3" key="1">
    <citation type="journal article" date="2007" name="Nature">
        <title>Evolution of genes and genomes on the Drosophila phylogeny.</title>
        <authorList>
            <consortium name="Drosophila 12 Genomes Consortium"/>
            <person name="Clark A.G."/>
            <person name="Eisen M.B."/>
            <person name="Smith D.R."/>
            <person name="Bergman C.M."/>
            <person name="Oliver B."/>
            <person name="Markow T.A."/>
            <person name="Kaufman T.C."/>
            <person name="Kellis M."/>
            <person name="Gelbart W."/>
            <person name="Iyer V.N."/>
            <person name="Pollard D.A."/>
            <person name="Sackton T.B."/>
            <person name="Larracuente A.M."/>
            <person name="Singh N.D."/>
            <person name="Abad J.P."/>
            <person name="Abt D.N."/>
            <person name="Adryan B."/>
            <person name="Aguade M."/>
            <person name="Akashi H."/>
            <person name="Anderson W.W."/>
            <person name="Aquadro C.F."/>
            <person name="Ardell D.H."/>
            <person name="Arguello R."/>
            <person name="Artieri C.G."/>
            <person name="Barbash D.A."/>
            <person name="Barker D."/>
            <person name="Barsanti P."/>
            <person name="Batterham P."/>
            <person name="Batzoglou S."/>
            <person name="Begun D."/>
            <person name="Bhutkar A."/>
            <person name="Blanco E."/>
            <person name="Bosak S.A."/>
            <person name="Bradley R.K."/>
            <person name="Brand A.D."/>
            <person name="Brent M.R."/>
            <person name="Brooks A.N."/>
            <person name="Brown R.H."/>
            <person name="Butlin R.K."/>
            <person name="Caggese C."/>
            <person name="Calvi B.R."/>
            <person name="Bernardo de Carvalho A."/>
            <person name="Caspi A."/>
            <person name="Castrezana S."/>
            <person name="Celniker S.E."/>
            <person name="Chang J.L."/>
            <person name="Chapple C."/>
            <person name="Chatterji S."/>
            <person name="Chinwalla A."/>
            <person name="Civetta A."/>
            <person name="Clifton S.W."/>
            <person name="Comeron J.M."/>
            <person name="Costello J.C."/>
            <person name="Coyne J.A."/>
            <person name="Daub J."/>
            <person name="David R.G."/>
            <person name="Delcher A.L."/>
            <person name="Delehaunty K."/>
            <person name="Do C.B."/>
            <person name="Ebling H."/>
            <person name="Edwards K."/>
            <person name="Eickbush T."/>
            <person name="Evans J.D."/>
            <person name="Filipski A."/>
            <person name="Findeiss S."/>
            <person name="Freyhult E."/>
            <person name="Fulton L."/>
            <person name="Fulton R."/>
            <person name="Garcia A.C."/>
            <person name="Gardiner A."/>
            <person name="Garfield D.A."/>
            <person name="Garvin B.E."/>
            <person name="Gibson G."/>
            <person name="Gilbert D."/>
            <person name="Gnerre S."/>
            <person name="Godfrey J."/>
            <person name="Good R."/>
            <person name="Gotea V."/>
            <person name="Gravely B."/>
            <person name="Greenberg A.J."/>
            <person name="Griffiths-Jones S."/>
            <person name="Gross S."/>
            <person name="Guigo R."/>
            <person name="Gustafson E.A."/>
            <person name="Haerty W."/>
            <person name="Hahn M.W."/>
            <person name="Halligan D.L."/>
            <person name="Halpern A.L."/>
            <person name="Halter G.M."/>
            <person name="Han M.V."/>
            <person name="Heger A."/>
            <person name="Hillier L."/>
            <person name="Hinrichs A.S."/>
            <person name="Holmes I."/>
            <person name="Hoskins R.A."/>
            <person name="Hubisz M.J."/>
            <person name="Hultmark D."/>
            <person name="Huntley M.A."/>
            <person name="Jaffe D.B."/>
            <person name="Jagadeeshan S."/>
            <person name="Jeck W.R."/>
            <person name="Johnson J."/>
            <person name="Jones C.D."/>
            <person name="Jordan W.C."/>
            <person name="Karpen G.H."/>
            <person name="Kataoka E."/>
            <person name="Keightley P.D."/>
            <person name="Kheradpour P."/>
            <person name="Kirkness E.F."/>
            <person name="Koerich L.B."/>
            <person name="Kristiansen K."/>
            <person name="Kudrna D."/>
            <person name="Kulathinal R.J."/>
            <person name="Kumar S."/>
            <person name="Kwok R."/>
            <person name="Lander E."/>
            <person name="Langley C.H."/>
            <person name="Lapoint R."/>
            <person name="Lazzaro B.P."/>
            <person name="Lee S.J."/>
            <person name="Levesque L."/>
            <person name="Li R."/>
            <person name="Lin C.F."/>
            <person name="Lin M.F."/>
            <person name="Lindblad-Toh K."/>
            <person name="Llopart A."/>
            <person name="Long M."/>
            <person name="Low L."/>
            <person name="Lozovsky E."/>
            <person name="Lu J."/>
            <person name="Luo M."/>
            <person name="Machado C.A."/>
            <person name="Makalowski W."/>
            <person name="Marzo M."/>
            <person name="Matsuda M."/>
            <person name="Matzkin L."/>
            <person name="McAllister B."/>
            <person name="McBride C.S."/>
            <person name="McKernan B."/>
            <person name="McKernan K."/>
            <person name="Mendez-Lago M."/>
            <person name="Minx P."/>
            <person name="Mollenhauer M.U."/>
            <person name="Montooth K."/>
            <person name="Mount S.M."/>
            <person name="Mu X."/>
            <person name="Myers E."/>
            <person name="Negre B."/>
            <person name="Newfeld S."/>
            <person name="Nielsen R."/>
            <person name="Noor M.A."/>
            <person name="O'Grady P."/>
            <person name="Pachter L."/>
            <person name="Papaceit M."/>
            <person name="Parisi M.J."/>
            <person name="Parisi M."/>
            <person name="Parts L."/>
            <person name="Pedersen J.S."/>
            <person name="Pesole G."/>
            <person name="Phillippy A.M."/>
            <person name="Ponting C.P."/>
            <person name="Pop M."/>
            <person name="Porcelli D."/>
            <person name="Powell J.R."/>
            <person name="Prohaska S."/>
            <person name="Pruitt K."/>
            <person name="Puig M."/>
            <person name="Quesneville H."/>
            <person name="Ram K.R."/>
            <person name="Rand D."/>
            <person name="Rasmussen M.D."/>
            <person name="Reed L.K."/>
            <person name="Reenan R."/>
            <person name="Reily A."/>
            <person name="Remington K.A."/>
            <person name="Rieger T.T."/>
            <person name="Ritchie M.G."/>
            <person name="Robin C."/>
            <person name="Rogers Y.H."/>
            <person name="Rohde C."/>
            <person name="Rozas J."/>
            <person name="Rubenfield M.J."/>
            <person name="Ruiz A."/>
            <person name="Russo S."/>
            <person name="Salzberg S.L."/>
            <person name="Sanchez-Gracia A."/>
            <person name="Saranga D.J."/>
            <person name="Sato H."/>
            <person name="Schaeffer S.W."/>
            <person name="Schatz M.C."/>
            <person name="Schlenke T."/>
            <person name="Schwartz R."/>
            <person name="Segarra C."/>
            <person name="Singh R.S."/>
            <person name="Sirot L."/>
            <person name="Sirota M."/>
            <person name="Sisneros N.B."/>
            <person name="Smith C.D."/>
            <person name="Smith T.F."/>
            <person name="Spieth J."/>
            <person name="Stage D.E."/>
            <person name="Stark A."/>
            <person name="Stephan W."/>
            <person name="Strausberg R.L."/>
            <person name="Strempel S."/>
            <person name="Sturgill D."/>
            <person name="Sutton G."/>
            <person name="Sutton G.G."/>
            <person name="Tao W."/>
            <person name="Teichmann S."/>
            <person name="Tobari Y.N."/>
            <person name="Tomimura Y."/>
            <person name="Tsolas J.M."/>
            <person name="Valente V.L."/>
            <person name="Venter E."/>
            <person name="Venter J.C."/>
            <person name="Vicario S."/>
            <person name="Vieira F.G."/>
            <person name="Vilella A.J."/>
            <person name="Villasante A."/>
            <person name="Walenz B."/>
            <person name="Wang J."/>
            <person name="Wasserman M."/>
            <person name="Watts T."/>
            <person name="Wilson D."/>
            <person name="Wilson R.K."/>
            <person name="Wing R.A."/>
            <person name="Wolfner M.F."/>
            <person name="Wong A."/>
            <person name="Wong G.K."/>
            <person name="Wu C.I."/>
            <person name="Wu G."/>
            <person name="Yamamoto D."/>
            <person name="Yang H.P."/>
            <person name="Yang S.P."/>
            <person name="Yorke J.A."/>
            <person name="Yoshida K."/>
            <person name="Zdobnov E."/>
            <person name="Zhang P."/>
            <person name="Zhang Y."/>
            <person name="Zimin A.V."/>
            <person name="Baldwin J."/>
            <person name="Abdouelleil A."/>
            <person name="Abdulkadir J."/>
            <person name="Abebe A."/>
            <person name="Abera B."/>
            <person name="Abreu J."/>
            <person name="Acer S.C."/>
            <person name="Aftuck L."/>
            <person name="Alexander A."/>
            <person name="An P."/>
            <person name="Anderson E."/>
            <person name="Anderson S."/>
            <person name="Arachi H."/>
            <person name="Azer M."/>
            <person name="Bachantsang P."/>
            <person name="Barry A."/>
            <person name="Bayul T."/>
            <person name="Berlin A."/>
            <person name="Bessette D."/>
            <person name="Bloom T."/>
            <person name="Blye J."/>
            <person name="Boguslavskiy L."/>
            <person name="Bonnet C."/>
            <person name="Boukhgalter B."/>
            <person name="Bourzgui I."/>
            <person name="Brown A."/>
            <person name="Cahill P."/>
            <person name="Channer S."/>
            <person name="Cheshatsang Y."/>
            <person name="Chuda L."/>
            <person name="Citroen M."/>
            <person name="Collymore A."/>
            <person name="Cooke P."/>
            <person name="Costello M."/>
            <person name="D'Aco K."/>
            <person name="Daza R."/>
            <person name="De Haan G."/>
            <person name="DeGray S."/>
            <person name="DeMaso C."/>
            <person name="Dhargay N."/>
            <person name="Dooley K."/>
            <person name="Dooley E."/>
            <person name="Doricent M."/>
            <person name="Dorje P."/>
            <person name="Dorjee K."/>
            <person name="Dupes A."/>
            <person name="Elong R."/>
            <person name="Falk J."/>
            <person name="Farina A."/>
            <person name="Faro S."/>
            <person name="Ferguson D."/>
            <person name="Fisher S."/>
            <person name="Foley C.D."/>
            <person name="Franke A."/>
            <person name="Friedrich D."/>
            <person name="Gadbois L."/>
            <person name="Gearin G."/>
            <person name="Gearin C.R."/>
            <person name="Giannoukos G."/>
            <person name="Goode T."/>
            <person name="Graham J."/>
            <person name="Grandbois E."/>
            <person name="Grewal S."/>
            <person name="Gyaltsen K."/>
            <person name="Hafez N."/>
            <person name="Hagos B."/>
            <person name="Hall J."/>
            <person name="Henson C."/>
            <person name="Hollinger A."/>
            <person name="Honan T."/>
            <person name="Huard M.D."/>
            <person name="Hughes L."/>
            <person name="Hurhula B."/>
            <person name="Husby M.E."/>
            <person name="Kamat A."/>
            <person name="Kanga B."/>
            <person name="Kashin S."/>
            <person name="Khazanovich D."/>
            <person name="Kisner P."/>
            <person name="Lance K."/>
            <person name="Lara M."/>
            <person name="Lee W."/>
            <person name="Lennon N."/>
            <person name="Letendre F."/>
            <person name="LeVine R."/>
            <person name="Lipovsky A."/>
            <person name="Liu X."/>
            <person name="Liu J."/>
            <person name="Liu S."/>
            <person name="Lokyitsang T."/>
            <person name="Lokyitsang Y."/>
            <person name="Lubonja R."/>
            <person name="Lui A."/>
            <person name="MacDonald P."/>
            <person name="Magnisalis V."/>
            <person name="Maru K."/>
            <person name="Matthews C."/>
            <person name="McCusker W."/>
            <person name="McDonough S."/>
            <person name="Mehta T."/>
            <person name="Meldrim J."/>
            <person name="Meneus L."/>
            <person name="Mihai O."/>
            <person name="Mihalev A."/>
            <person name="Mihova T."/>
            <person name="Mittelman R."/>
            <person name="Mlenga V."/>
            <person name="Montmayeur A."/>
            <person name="Mulrain L."/>
            <person name="Navidi A."/>
            <person name="Naylor J."/>
            <person name="Negash T."/>
            <person name="Nguyen T."/>
            <person name="Nguyen N."/>
            <person name="Nicol R."/>
            <person name="Norbu C."/>
            <person name="Norbu N."/>
            <person name="Novod N."/>
            <person name="O'Neill B."/>
            <person name="Osman S."/>
            <person name="Markiewicz E."/>
            <person name="Oyono O.L."/>
            <person name="Patti C."/>
            <person name="Phunkhang P."/>
            <person name="Pierre F."/>
            <person name="Priest M."/>
            <person name="Raghuraman S."/>
            <person name="Rege F."/>
            <person name="Reyes R."/>
            <person name="Rise C."/>
            <person name="Rogov P."/>
            <person name="Ross K."/>
            <person name="Ryan E."/>
            <person name="Settipalli S."/>
            <person name="Shea T."/>
            <person name="Sherpa N."/>
            <person name="Shi L."/>
            <person name="Shih D."/>
            <person name="Sparrow T."/>
            <person name="Spaulding J."/>
            <person name="Stalker J."/>
            <person name="Stange-Thomann N."/>
            <person name="Stavropoulos S."/>
            <person name="Stone C."/>
            <person name="Strader C."/>
            <person name="Tesfaye S."/>
            <person name="Thomson T."/>
            <person name="Thoulutsang Y."/>
            <person name="Thoulutsang D."/>
            <person name="Topham K."/>
            <person name="Topping I."/>
            <person name="Tsamla T."/>
            <person name="Vassiliev H."/>
            <person name="Vo A."/>
            <person name="Wangchuk T."/>
            <person name="Wangdi T."/>
            <person name="Weiand M."/>
            <person name="Wilkinson J."/>
            <person name="Wilson A."/>
            <person name="Yadav S."/>
            <person name="Young G."/>
            <person name="Yu Q."/>
            <person name="Zembek L."/>
            <person name="Zhong D."/>
            <person name="Zimmer A."/>
            <person name="Zwirko Z."/>
            <person name="Jaffe D.B."/>
            <person name="Alvarez P."/>
            <person name="Brockman W."/>
            <person name="Butler J."/>
            <person name="Chin C."/>
            <person name="Gnerre S."/>
            <person name="Grabherr M."/>
            <person name="Kleber M."/>
            <person name="Mauceli E."/>
            <person name="MacCallum I."/>
        </authorList>
    </citation>
    <scope>NUCLEOTIDE SEQUENCE [LARGE SCALE GENOMIC DNA]</scope>
    <source>
        <strain evidence="3">MSH-3 / Tucson 14011-0111.49</strain>
    </source>
</reference>
<evidence type="ECO:0000313" key="3">
    <source>
        <dbReference type="Proteomes" id="UP000008744"/>
    </source>
</evidence>